<dbReference type="InterPro" id="IPR034491">
    <property type="entry name" value="Anaerob_Ser_sulfatase-maturase"/>
</dbReference>
<dbReference type="InterPro" id="IPR058240">
    <property type="entry name" value="rSAM_sf"/>
</dbReference>
<evidence type="ECO:0000256" key="6">
    <source>
        <dbReference type="ARBA" id="ARBA00023601"/>
    </source>
</evidence>
<accession>A0A0C2NIJ2</accession>
<dbReference type="PANTHER" id="PTHR43273:SF3">
    <property type="entry name" value="ANAEROBIC SULFATASE-MATURATING ENZYME HOMOLOG ASLB-RELATED"/>
    <property type="match status" value="1"/>
</dbReference>
<dbReference type="EMBL" id="JTKH01000024">
    <property type="protein sequence ID" value="KII76145.1"/>
    <property type="molecule type" value="Genomic_DNA"/>
</dbReference>
<keyword evidence="3" id="KW-0479">Metal-binding</keyword>
<dbReference type="SFLD" id="SFLDF00285">
    <property type="entry name" value="anaerobic_Ser-type_sulfatase-m"/>
    <property type="match status" value="1"/>
</dbReference>
<gene>
    <name evidence="9" type="ORF">OJ16_15120</name>
</gene>
<dbReference type="InterPro" id="IPR023885">
    <property type="entry name" value="4Fe4S-binding_SPASM_dom"/>
</dbReference>
<evidence type="ECO:0000259" key="7">
    <source>
        <dbReference type="Pfam" id="PF04055"/>
    </source>
</evidence>
<dbReference type="PANTHER" id="PTHR43273">
    <property type="entry name" value="ANAEROBIC SULFATASE-MATURATING ENZYME HOMOLOG ASLB-RELATED"/>
    <property type="match status" value="1"/>
</dbReference>
<organism evidence="9 10">
    <name type="scientific">Vibrio renipiscarius</name>
    <dbReference type="NCBI Taxonomy" id="1461322"/>
    <lineage>
        <taxon>Bacteria</taxon>
        <taxon>Pseudomonadati</taxon>
        <taxon>Pseudomonadota</taxon>
        <taxon>Gammaproteobacteria</taxon>
        <taxon>Vibrionales</taxon>
        <taxon>Vibrionaceae</taxon>
        <taxon>Vibrio</taxon>
    </lineage>
</organism>
<dbReference type="RefSeq" id="WP_040992078.1">
    <property type="nucleotide sequence ID" value="NZ_JTKH01000024.1"/>
</dbReference>
<dbReference type="Pfam" id="PF13186">
    <property type="entry name" value="SPASM"/>
    <property type="match status" value="1"/>
</dbReference>
<dbReference type="AlphaFoldDB" id="A0A0C2NIJ2"/>
<evidence type="ECO:0000313" key="10">
    <source>
        <dbReference type="Proteomes" id="UP000031672"/>
    </source>
</evidence>
<dbReference type="GO" id="GO:0051536">
    <property type="term" value="F:iron-sulfur cluster binding"/>
    <property type="evidence" value="ECO:0007669"/>
    <property type="project" value="UniProtKB-KW"/>
</dbReference>
<comment type="caution">
    <text evidence="9">The sequence shown here is derived from an EMBL/GenBank/DDBJ whole genome shotgun (WGS) entry which is preliminary data.</text>
</comment>
<dbReference type="SUPFAM" id="SSF102114">
    <property type="entry name" value="Radical SAM enzymes"/>
    <property type="match status" value="1"/>
</dbReference>
<comment type="similarity">
    <text evidence="6">Belongs to the radical SAM superfamily. Anaerobic sulfatase-maturating enzyme family.</text>
</comment>
<dbReference type="CDD" id="cd01335">
    <property type="entry name" value="Radical_SAM"/>
    <property type="match status" value="1"/>
</dbReference>
<keyword evidence="5" id="KW-0411">Iron-sulfur</keyword>
<evidence type="ECO:0000259" key="8">
    <source>
        <dbReference type="Pfam" id="PF13186"/>
    </source>
</evidence>
<dbReference type="GO" id="GO:0016491">
    <property type="term" value="F:oxidoreductase activity"/>
    <property type="evidence" value="ECO:0007669"/>
    <property type="project" value="InterPro"/>
</dbReference>
<dbReference type="SFLD" id="SFLDG01386">
    <property type="entry name" value="main_SPASM_domain-containing"/>
    <property type="match status" value="1"/>
</dbReference>
<dbReference type="Pfam" id="PF04055">
    <property type="entry name" value="Radical_SAM"/>
    <property type="match status" value="1"/>
</dbReference>
<dbReference type="NCBIfam" id="TIGR04085">
    <property type="entry name" value="rSAM_more_4Fe4S"/>
    <property type="match status" value="1"/>
</dbReference>
<dbReference type="InterPro" id="IPR023867">
    <property type="entry name" value="Sulphatase_maturase_rSAM"/>
</dbReference>
<reference evidence="9 10" key="1">
    <citation type="submission" date="2014-11" db="EMBL/GenBank/DDBJ databases">
        <title>Draft Genome Sequence of Vibrio piscirenalis strains CECT 8603T and CECT 8604, two marine Gammaproteobacterium isolated from cultured gilthead sea bream (Sparus aurata).</title>
        <authorList>
            <person name="Arahal D.R."/>
            <person name="Rodrigo-Torres L."/>
            <person name="Lucena T."/>
            <person name="Pujalte M.J."/>
        </authorList>
    </citation>
    <scope>NUCLEOTIDE SEQUENCE [LARGE SCALE GENOMIC DNA]</scope>
    <source>
        <strain evidence="9 10">DCR 1-4-2</strain>
    </source>
</reference>
<feature type="domain" description="4Fe4S-binding SPASM" evidence="8">
    <location>
        <begin position="263"/>
        <end position="317"/>
    </location>
</feature>
<name>A0A0C2NIJ2_9VIBR</name>
<keyword evidence="2" id="KW-0949">S-adenosyl-L-methionine</keyword>
<evidence type="ECO:0000256" key="3">
    <source>
        <dbReference type="ARBA" id="ARBA00022723"/>
    </source>
</evidence>
<dbReference type="Proteomes" id="UP000031672">
    <property type="component" value="Unassembled WGS sequence"/>
</dbReference>
<dbReference type="InterPro" id="IPR013785">
    <property type="entry name" value="Aldolase_TIM"/>
</dbReference>
<dbReference type="SFLD" id="SFLDG01384">
    <property type="entry name" value="thioether_bond_formation_requi"/>
    <property type="match status" value="1"/>
</dbReference>
<accession>A0A0C2NWE4</accession>
<dbReference type="SFLD" id="SFLDS00029">
    <property type="entry name" value="Radical_SAM"/>
    <property type="match status" value="1"/>
</dbReference>
<dbReference type="NCBIfam" id="TIGR03942">
    <property type="entry name" value="sulfatase_rSAM"/>
    <property type="match status" value="1"/>
</dbReference>
<evidence type="ECO:0000256" key="2">
    <source>
        <dbReference type="ARBA" id="ARBA00022691"/>
    </source>
</evidence>
<dbReference type="InterPro" id="IPR007197">
    <property type="entry name" value="rSAM"/>
</dbReference>
<dbReference type="GO" id="GO:0046872">
    <property type="term" value="F:metal ion binding"/>
    <property type="evidence" value="ECO:0007669"/>
    <property type="project" value="UniProtKB-KW"/>
</dbReference>
<dbReference type="STRING" id="1461322.OJ16_15120"/>
<evidence type="ECO:0000256" key="5">
    <source>
        <dbReference type="ARBA" id="ARBA00023014"/>
    </source>
</evidence>
<evidence type="ECO:0000313" key="9">
    <source>
        <dbReference type="EMBL" id="KII76145.1"/>
    </source>
</evidence>
<keyword evidence="4" id="KW-0408">Iron</keyword>
<dbReference type="Gene3D" id="3.20.20.70">
    <property type="entry name" value="Aldolase class I"/>
    <property type="match status" value="1"/>
</dbReference>
<comment type="cofactor">
    <cofactor evidence="1">
        <name>[4Fe-4S] cluster</name>
        <dbReference type="ChEBI" id="CHEBI:49883"/>
    </cofactor>
</comment>
<evidence type="ECO:0000256" key="4">
    <source>
        <dbReference type="ARBA" id="ARBA00023004"/>
    </source>
</evidence>
<dbReference type="OrthoDB" id="9782387at2"/>
<dbReference type="SFLD" id="SFLDG01072">
    <property type="entry name" value="dehydrogenase_like"/>
    <property type="match status" value="1"/>
</dbReference>
<feature type="domain" description="Radical SAM core" evidence="7">
    <location>
        <begin position="13"/>
        <end position="162"/>
    </location>
</feature>
<proteinExistence type="inferred from homology"/>
<sequence>MALSAFTVMAKPVSDKCNLKCEYCFYLGTADALNSKPTECMSDETLERFIRQYISESPTPQVSFVWQGGEPTLAGLAFFEKAVALQKQFANGKQITNSIQTNGIAINRAWSQFFKQHQFLVGLSLDGTQSAHDKYRITLSGGDTFSKVKQTVALFNELQVEYNILCTVNSANWNKGKSVYNNLKAIGARYIQFIPVVSFNKGKPLPFNVPEKGFGTFLSDVFKEWIRADIGYMFVMNFESALSSYANGHALICFHNKACGAPLVIESNGDLYSCDHFVEDKYRLANIHSATIESAIESDQHRQFLALRSTNHCKKCEFLEMCNGGCPNHNKANGENYLCASYKSFFKSTQNDMRYIVNNIL</sequence>
<protein>
    <submittedName>
        <fullName evidence="9">Sulfatase</fullName>
    </submittedName>
</protein>
<dbReference type="SFLD" id="SFLDG01067">
    <property type="entry name" value="SPASM/twitch_domain_containing"/>
    <property type="match status" value="1"/>
</dbReference>
<evidence type="ECO:0000256" key="1">
    <source>
        <dbReference type="ARBA" id="ARBA00001966"/>
    </source>
</evidence>
<keyword evidence="10" id="KW-1185">Reference proteome</keyword>